<dbReference type="Gene3D" id="1.10.10.10">
    <property type="entry name" value="Winged helix-like DNA-binding domain superfamily/Winged helix DNA-binding domain"/>
    <property type="match status" value="1"/>
</dbReference>
<dbReference type="PROSITE" id="PS51118">
    <property type="entry name" value="HTH_HXLR"/>
    <property type="match status" value="1"/>
</dbReference>
<evidence type="ECO:0000313" key="6">
    <source>
        <dbReference type="Proteomes" id="UP000183174"/>
    </source>
</evidence>
<evidence type="ECO:0000256" key="3">
    <source>
        <dbReference type="ARBA" id="ARBA00023163"/>
    </source>
</evidence>
<dbReference type="InterPro" id="IPR036388">
    <property type="entry name" value="WH-like_DNA-bd_sf"/>
</dbReference>
<name>A0A1C3VJS7_9BRAD</name>
<dbReference type="PANTHER" id="PTHR33204:SF18">
    <property type="entry name" value="TRANSCRIPTIONAL REGULATORY PROTEIN"/>
    <property type="match status" value="1"/>
</dbReference>
<keyword evidence="3" id="KW-0804">Transcription</keyword>
<dbReference type="Pfam" id="PF01638">
    <property type="entry name" value="HxlR"/>
    <property type="match status" value="1"/>
</dbReference>
<dbReference type="SUPFAM" id="SSF46785">
    <property type="entry name" value="Winged helix' DNA-binding domain"/>
    <property type="match status" value="1"/>
</dbReference>
<keyword evidence="1" id="KW-0805">Transcription regulation</keyword>
<dbReference type="Proteomes" id="UP000183174">
    <property type="component" value="Unassembled WGS sequence"/>
</dbReference>
<dbReference type="PANTHER" id="PTHR33204">
    <property type="entry name" value="TRANSCRIPTIONAL REGULATOR, MARR FAMILY"/>
    <property type="match status" value="1"/>
</dbReference>
<protein>
    <submittedName>
        <fullName evidence="5">Transcriptional regulator, HxlR family</fullName>
    </submittedName>
</protein>
<keyword evidence="2" id="KW-0238">DNA-binding</keyword>
<dbReference type="GO" id="GO:0003677">
    <property type="term" value="F:DNA binding"/>
    <property type="evidence" value="ECO:0007669"/>
    <property type="project" value="UniProtKB-KW"/>
</dbReference>
<evidence type="ECO:0000256" key="2">
    <source>
        <dbReference type="ARBA" id="ARBA00023125"/>
    </source>
</evidence>
<sequence>MKGKRTQLDQANCGIARTLEIVGDWWSLLIIRNAFHGVGRFSEFQKSLGLAKNILSARLKKLVENGIFSIEPDDESSSIHRYVLTDKGEKLYVVLIALWQWGEENCFKPGELKHVMVDNRNRKPLGRLQIKAKDGRVVGPRDFRTIRIESTGKRAAERRA</sequence>
<dbReference type="AlphaFoldDB" id="A0A1C3VJS7"/>
<dbReference type="RefSeq" id="WP_074447811.1">
    <property type="nucleotide sequence ID" value="NZ_FMAE01000004.1"/>
</dbReference>
<dbReference type="EMBL" id="FMAE01000004">
    <property type="protein sequence ID" value="SCB28032.1"/>
    <property type="molecule type" value="Genomic_DNA"/>
</dbReference>
<gene>
    <name evidence="5" type="ORF">GA0061099_1004105</name>
</gene>
<reference evidence="5 6" key="1">
    <citation type="submission" date="2016-08" db="EMBL/GenBank/DDBJ databases">
        <authorList>
            <person name="Seilhamer J.J."/>
        </authorList>
    </citation>
    <scope>NUCLEOTIDE SEQUENCE [LARGE SCALE GENOMIC DNA]</scope>
    <source>
        <strain evidence="5 6">CCBAU 10071</strain>
    </source>
</reference>
<feature type="domain" description="HTH hxlR-type" evidence="4">
    <location>
        <begin position="13"/>
        <end position="110"/>
    </location>
</feature>
<evidence type="ECO:0000256" key="1">
    <source>
        <dbReference type="ARBA" id="ARBA00023015"/>
    </source>
</evidence>
<dbReference type="InterPro" id="IPR036390">
    <property type="entry name" value="WH_DNA-bd_sf"/>
</dbReference>
<accession>A0A1C3VJS7</accession>
<evidence type="ECO:0000313" key="5">
    <source>
        <dbReference type="EMBL" id="SCB28032.1"/>
    </source>
</evidence>
<evidence type="ECO:0000259" key="4">
    <source>
        <dbReference type="PROSITE" id="PS51118"/>
    </source>
</evidence>
<dbReference type="InterPro" id="IPR002577">
    <property type="entry name" value="HTH_HxlR"/>
</dbReference>
<organism evidence="5 6">
    <name type="scientific">Bradyrhizobium yuanmingense</name>
    <dbReference type="NCBI Taxonomy" id="108015"/>
    <lineage>
        <taxon>Bacteria</taxon>
        <taxon>Pseudomonadati</taxon>
        <taxon>Pseudomonadota</taxon>
        <taxon>Alphaproteobacteria</taxon>
        <taxon>Hyphomicrobiales</taxon>
        <taxon>Nitrobacteraceae</taxon>
        <taxon>Bradyrhizobium</taxon>
    </lineage>
</organism>
<proteinExistence type="predicted"/>